<reference evidence="1" key="1">
    <citation type="submission" date="2017-01" db="EMBL/GenBank/DDBJ databases">
        <authorList>
            <person name="Assis F.L."/>
            <person name="Abrahao J.S."/>
            <person name="Silva L."/>
            <person name="Khalil J.B."/>
            <person name="Rodrigues R."/>
            <person name="Silva L.S."/>
            <person name="Arantes T."/>
            <person name="Boratto P."/>
            <person name="Andrade M."/>
            <person name="Kroon E.G."/>
            <person name="Ribeiro B."/>
            <person name="Bergier I."/>
            <person name="Seligmann H."/>
            <person name="Ghigo E."/>
            <person name="Colson P."/>
            <person name="Levasseur A."/>
            <person name="Raoult D."/>
            <person name="Scola B.L."/>
        </authorList>
    </citation>
    <scope>NUCLEOTIDE SEQUENCE</scope>
    <source>
        <strain evidence="1">Soda lake</strain>
    </source>
</reference>
<sequence>MESYQNQYQMYQACGACHWYTQEMLEERSRARENALHKRKTELNQINDVQTKKVKLDNPYTSVGDMISSETGQFGVVCQTEYNFGPTGPCGSQGAQYTTTDSCVLLGVYDSIEEMESASTYHNTNEYNNQYINNNNRSDGNFDSVNEMVINYNTINHNQSDCESEVGISHHMCMEFDFSKKRKLVDQNVEFPSKKPNTHV</sequence>
<dbReference type="KEGG" id="vg:80518982"/>
<evidence type="ECO:0000313" key="1">
    <source>
        <dbReference type="EMBL" id="QKU35552.1"/>
    </source>
</evidence>
<dbReference type="EMBL" id="KY523104">
    <property type="protein sequence ID" value="QKU35552.1"/>
    <property type="molecule type" value="Genomic_DNA"/>
</dbReference>
<dbReference type="GeneID" id="80518982"/>
<proteinExistence type="predicted"/>
<name>A0A6N1P0Q5_9VIRU</name>
<reference evidence="1" key="2">
    <citation type="journal article" date="2018" name="Nat. Commun.">
        <title>Tailed giant Tupanvirus possesses the most complete translational apparatus of the known virosphere.</title>
        <authorList>
            <person name="Abrahao J."/>
            <person name="Silva L."/>
            <person name="Silva L.S."/>
            <person name="Khalil J.Y.B."/>
            <person name="Rodrigues R."/>
            <person name="Arantes T."/>
            <person name="Assis F."/>
            <person name="Boratto P."/>
            <person name="Andrade M."/>
            <person name="Kroon E.G."/>
            <person name="Ribeiro B."/>
            <person name="Bergier I."/>
            <person name="Seligmann H."/>
            <person name="Ghigo E."/>
            <person name="Colson P."/>
            <person name="Levasseur A."/>
            <person name="Kroemer G."/>
            <person name="Raoult D."/>
            <person name="La Scola B."/>
        </authorList>
    </citation>
    <scope>NUCLEOTIDE SEQUENCE [LARGE SCALE GENOMIC DNA]</scope>
    <source>
        <strain evidence="1">Soda lake</strain>
    </source>
</reference>
<dbReference type="RefSeq" id="YP_010782218.1">
    <property type="nucleotide sequence ID" value="NC_075039.1"/>
</dbReference>
<accession>A0A6N1P0Q5</accession>
<protein>
    <submittedName>
        <fullName evidence="1">Putative orfan</fullName>
    </submittedName>
</protein>
<organism evidence="1">
    <name type="scientific">Tupanvirus soda lake</name>
    <dbReference type="NCBI Taxonomy" id="2126985"/>
    <lineage>
        <taxon>Viruses</taxon>
        <taxon>Varidnaviria</taxon>
        <taxon>Bamfordvirae</taxon>
        <taxon>Nucleocytoviricota</taxon>
        <taxon>Megaviricetes</taxon>
        <taxon>Imitervirales</taxon>
        <taxon>Mimiviridae</taxon>
        <taxon>Megamimivirinae</taxon>
        <taxon>Tupanvirus</taxon>
        <taxon>Tupanvirus salinum</taxon>
    </lineage>
</organism>